<dbReference type="KEGG" id="lgn:ABM34_06775"/>
<protein>
    <recommendedName>
        <fullName evidence="7">Endoribonuclease YoeB</fullName>
    </recommendedName>
    <alternativeName>
        <fullName evidence="6">Putative mRNA interferase YoeB</fullName>
    </alternativeName>
</protein>
<dbReference type="GO" id="GO:0016787">
    <property type="term" value="F:hydrolase activity"/>
    <property type="evidence" value="ECO:0007669"/>
    <property type="project" value="UniProtKB-KW"/>
</dbReference>
<evidence type="ECO:0000313" key="9">
    <source>
        <dbReference type="Proteomes" id="UP000036106"/>
    </source>
</evidence>
<dbReference type="GO" id="GO:0004519">
    <property type="term" value="F:endonuclease activity"/>
    <property type="evidence" value="ECO:0007669"/>
    <property type="project" value="UniProtKB-KW"/>
</dbReference>
<dbReference type="Proteomes" id="UP000036106">
    <property type="component" value="Chromosome"/>
</dbReference>
<dbReference type="Pfam" id="PF06769">
    <property type="entry name" value="YoeB_toxin"/>
    <property type="match status" value="1"/>
</dbReference>
<dbReference type="InterPro" id="IPR035093">
    <property type="entry name" value="RelE/ParE_toxin_dom_sf"/>
</dbReference>
<evidence type="ECO:0000313" key="8">
    <source>
        <dbReference type="EMBL" id="AKP67272.1"/>
    </source>
</evidence>
<accession>A0A0H4QH48</accession>
<dbReference type="GO" id="GO:0006401">
    <property type="term" value="P:RNA catabolic process"/>
    <property type="evidence" value="ECO:0007669"/>
    <property type="project" value="InterPro"/>
</dbReference>
<evidence type="ECO:0000256" key="1">
    <source>
        <dbReference type="ARBA" id="ARBA00008172"/>
    </source>
</evidence>
<gene>
    <name evidence="8" type="ORF">ABM34_06775</name>
</gene>
<dbReference type="AlphaFoldDB" id="A0A0H4QH48"/>
<evidence type="ECO:0000256" key="7">
    <source>
        <dbReference type="ARBA" id="ARBA00050056"/>
    </source>
</evidence>
<dbReference type="PATRIC" id="fig|1007676.4.peg.1351"/>
<reference evidence="9" key="1">
    <citation type="submission" date="2015-07" db="EMBL/GenBank/DDBJ databases">
        <title>Lactobacillus ginsenosidimutans/EMML 3141/ whole genome sequencing.</title>
        <authorList>
            <person name="Kim M.K."/>
            <person name="Im W.-T."/>
            <person name="Srinivasan S."/>
            <person name="Lee J.-J."/>
        </authorList>
    </citation>
    <scope>NUCLEOTIDE SEQUENCE [LARGE SCALE GENOMIC DNA]</scope>
    <source>
        <strain evidence="9">EMML 3041</strain>
    </source>
</reference>
<dbReference type="PANTHER" id="PTHR38039:SF1">
    <property type="entry name" value="TOXIN YOEB"/>
    <property type="match status" value="1"/>
</dbReference>
<sequence length="88" mass="10324">MDSYNVQFAKSAIKDYDNYILKNEKLKHKFDNLIVSIFEDGYFVGIGQPEPLKFGYSGYWSRRLNHNDRLIYTVANDKVLIISVKGHY</sequence>
<name>A0A0H4QH48_9LACO</name>
<evidence type="ECO:0000256" key="5">
    <source>
        <dbReference type="ARBA" id="ARBA00022801"/>
    </source>
</evidence>
<proteinExistence type="inferred from homology"/>
<dbReference type="Gene3D" id="3.30.2310.20">
    <property type="entry name" value="RelE-like"/>
    <property type="match status" value="1"/>
</dbReference>
<evidence type="ECO:0000256" key="3">
    <source>
        <dbReference type="ARBA" id="ARBA00022722"/>
    </source>
</evidence>
<dbReference type="RefSeq" id="WP_064505406.1">
    <property type="nucleotide sequence ID" value="NZ_CP012034.1"/>
</dbReference>
<keyword evidence="3" id="KW-0540">Nuclease</keyword>
<dbReference type="SUPFAM" id="SSF143011">
    <property type="entry name" value="RelE-like"/>
    <property type="match status" value="1"/>
</dbReference>
<evidence type="ECO:0000256" key="4">
    <source>
        <dbReference type="ARBA" id="ARBA00022759"/>
    </source>
</evidence>
<comment type="similarity">
    <text evidence="1">Belongs to the YoeB family.</text>
</comment>
<dbReference type="PANTHER" id="PTHR38039">
    <property type="entry name" value="TOXIN YOEB"/>
    <property type="match status" value="1"/>
</dbReference>
<dbReference type="NCBIfam" id="TIGR02116">
    <property type="entry name" value="toxin_Txe_YoeB"/>
    <property type="match status" value="1"/>
</dbReference>
<keyword evidence="4" id="KW-0255">Endonuclease</keyword>
<dbReference type="OrthoDB" id="9801102at2"/>
<keyword evidence="2" id="KW-1277">Toxin-antitoxin system</keyword>
<organism evidence="8 9">
    <name type="scientific">Companilactobacillus ginsenosidimutans</name>
    <dbReference type="NCBI Taxonomy" id="1007676"/>
    <lineage>
        <taxon>Bacteria</taxon>
        <taxon>Bacillati</taxon>
        <taxon>Bacillota</taxon>
        <taxon>Bacilli</taxon>
        <taxon>Lactobacillales</taxon>
        <taxon>Lactobacillaceae</taxon>
        <taxon>Companilactobacillus</taxon>
    </lineage>
</organism>
<keyword evidence="5" id="KW-0378">Hydrolase</keyword>
<dbReference type="InterPro" id="IPR009614">
    <property type="entry name" value="YoeB_toxin"/>
</dbReference>
<dbReference type="GO" id="GO:0045892">
    <property type="term" value="P:negative regulation of DNA-templated transcription"/>
    <property type="evidence" value="ECO:0007669"/>
    <property type="project" value="TreeGrafter"/>
</dbReference>
<evidence type="ECO:0000256" key="6">
    <source>
        <dbReference type="ARBA" id="ARBA00030388"/>
    </source>
</evidence>
<dbReference type="STRING" id="1007676.ABM34_06775"/>
<evidence type="ECO:0000256" key="2">
    <source>
        <dbReference type="ARBA" id="ARBA00022649"/>
    </source>
</evidence>
<dbReference type="EMBL" id="CP012034">
    <property type="protein sequence ID" value="AKP67272.1"/>
    <property type="molecule type" value="Genomic_DNA"/>
</dbReference>
<keyword evidence="9" id="KW-1185">Reference proteome</keyword>